<reference evidence="4" key="1">
    <citation type="submission" date="2012-09" db="EMBL/GenBank/DDBJ databases">
        <title>Metagenomic Characterization of a Microbial Community in Wastewater Detects High Levels of Antibiotic Resistance.</title>
        <authorList>
            <person name="Abrams M."/>
            <person name="Caldwell A."/>
            <person name="Vandaei E."/>
            <person name="Lee W."/>
            <person name="Perrott J."/>
            <person name="Khan S.Y."/>
            <person name="Ta J."/>
            <person name="Romero D."/>
            <person name="Nguyen V."/>
            <person name="Pourmand N."/>
            <person name="Ouverney C.C."/>
        </authorList>
    </citation>
    <scope>NUCLEOTIDE SEQUENCE</scope>
</reference>
<evidence type="ECO:0000259" key="3">
    <source>
        <dbReference type="Pfam" id="PF00294"/>
    </source>
</evidence>
<dbReference type="AlphaFoldDB" id="L7VWG7"/>
<dbReference type="Gene3D" id="3.40.1190.20">
    <property type="match status" value="1"/>
</dbReference>
<evidence type="ECO:0000313" key="4">
    <source>
        <dbReference type="EMBL" id="AGC71731.1"/>
    </source>
</evidence>
<organism evidence="4">
    <name type="scientific">uncultured bacterium A1Q1_fos_504</name>
    <dbReference type="NCBI Taxonomy" id="1256580"/>
    <lineage>
        <taxon>Bacteria</taxon>
        <taxon>environmental samples</taxon>
    </lineage>
</organism>
<dbReference type="SUPFAM" id="SSF53613">
    <property type="entry name" value="Ribokinase-like"/>
    <property type="match status" value="1"/>
</dbReference>
<evidence type="ECO:0000256" key="2">
    <source>
        <dbReference type="ARBA" id="ARBA00022777"/>
    </source>
</evidence>
<dbReference type="PANTHER" id="PTHR10584:SF166">
    <property type="entry name" value="RIBOKINASE"/>
    <property type="match status" value="1"/>
</dbReference>
<name>L7VWG7_9BACT</name>
<dbReference type="CDD" id="cd01942">
    <property type="entry name" value="ribokinase_group_A"/>
    <property type="match status" value="1"/>
</dbReference>
<feature type="domain" description="Carbohydrate kinase PfkB" evidence="3">
    <location>
        <begin position="38"/>
        <end position="294"/>
    </location>
</feature>
<dbReference type="GO" id="GO:0016301">
    <property type="term" value="F:kinase activity"/>
    <property type="evidence" value="ECO:0007669"/>
    <property type="project" value="UniProtKB-KW"/>
</dbReference>
<evidence type="ECO:0000256" key="1">
    <source>
        <dbReference type="ARBA" id="ARBA00022679"/>
    </source>
</evidence>
<keyword evidence="2 4" id="KW-0418">Kinase</keyword>
<accession>L7VWG7</accession>
<dbReference type="InterPro" id="IPR029056">
    <property type="entry name" value="Ribokinase-like"/>
</dbReference>
<proteinExistence type="predicted"/>
<dbReference type="PROSITE" id="PS00583">
    <property type="entry name" value="PFKB_KINASES_1"/>
    <property type="match status" value="1"/>
</dbReference>
<dbReference type="EMBL" id="JX649881">
    <property type="protein sequence ID" value="AGC71731.1"/>
    <property type="molecule type" value="Genomic_DNA"/>
</dbReference>
<dbReference type="Pfam" id="PF00294">
    <property type="entry name" value="PfkB"/>
    <property type="match status" value="1"/>
</dbReference>
<dbReference type="InterPro" id="IPR002173">
    <property type="entry name" value="Carboh/pur_kinase_PfkB_CS"/>
</dbReference>
<dbReference type="PANTHER" id="PTHR10584">
    <property type="entry name" value="SUGAR KINASE"/>
    <property type="match status" value="1"/>
</dbReference>
<protein>
    <submittedName>
        <fullName evidence="4">Putative carbohydrate kinase</fullName>
    </submittedName>
</protein>
<dbReference type="InterPro" id="IPR011611">
    <property type="entry name" value="PfkB_dom"/>
</dbReference>
<sequence length="314" mass="33120">MSAEPRVLICGSMAFDTICVFPGRFAEHIVPGATHKISVSFLVENMRREFGGCAGNIAYTLKLLGGAPVICAAIGDDGAEYRDRMAGFGIGLDALRAVPGSFTANCHITTDLDDNQITSFHAGAMFQSQVNDVTAVSDIALGIVAPDGRDGMFKHARGFASKKIPFIFDPGQAMPAFSGDEIAELIGMADYLAVNDYEAELIAQKTGRSIESFAANLRGAVVTLGAAGSRVYADGKAIDVPVVPATELLDPTGCGDAFRAGLLYGIVHGWSLAKACKLGSLLGSIKIAHRGGQNHRFTADEIRSRFAATWGEGW</sequence>
<keyword evidence="1" id="KW-0808">Transferase</keyword>